<sequence length="575" mass="62012">MLKKLPYLLTFALVLLAQSALFAQPANDECESAVPITSGTHEFTTVDATTGSTGAYPATCPPDGESTSDSLYNDVWFIYTADFTGTARFSTCGTADYDTNVAIYEGSSCPPSPDDIVTCNEDGVDDEGEGCANFTSIATFEVAQGETYLIQIGGWASESPGDEGSGTFSITEITPPSGPTNDECVDAIPLDLGEMDSVVIAFNNIEASTGLPQHAVPQSCFEEGEEFVYNDLWYSWTATFTGGLEFSTCNTASFDSRLAVYESSVCPPDTSALVGCGDDEFSEAGTPCGGFTSRALFNVEQGVDYLFRLGGWSSSSRGQGTFLVKRIDPVQPPVNDNCANALDAFIITQEAADNFDVIFEGTNQLASGQPQFPTPLCNDDGDFWDVWYSFNSGNNTDITLRFNKTSINAEFIVDLFTGCGSQADPVEGPYFCIETEDFNNTFLEVNLPNFPGEPTEYLLRIATRVTAGDMPGDFWFQLVGEPISSVEELPLSYFQLFPNPTQGLATLSFVTDVPLQLQGELANALGQTVKRLDFGSLPAGPQRLEVPTSGLRPGMYFLNLLSADGKRKAVRLMKQ</sequence>
<feature type="chain" id="PRO_5023101499" evidence="1">
    <location>
        <begin position="24"/>
        <end position="575"/>
    </location>
</feature>
<evidence type="ECO:0000313" key="4">
    <source>
        <dbReference type="Proteomes" id="UP000321580"/>
    </source>
</evidence>
<dbReference type="OrthoDB" id="1113525at2"/>
<name>A0A5C6RIW6_9BACT</name>
<gene>
    <name evidence="3" type="ORF">FRY97_19865</name>
</gene>
<dbReference type="RefSeq" id="WP_147169369.1">
    <property type="nucleotide sequence ID" value="NZ_VOOR01000068.1"/>
</dbReference>
<feature type="domain" description="T9SS-like galactose binding" evidence="2">
    <location>
        <begin position="26"/>
        <end position="105"/>
    </location>
</feature>
<comment type="caution">
    <text evidence="3">The sequence shown here is derived from an EMBL/GenBank/DDBJ whole genome shotgun (WGS) entry which is preliminary data.</text>
</comment>
<reference evidence="3 4" key="1">
    <citation type="submission" date="2019-08" db="EMBL/GenBank/DDBJ databases">
        <title>Genome of Phaeodactylibacter luteus.</title>
        <authorList>
            <person name="Bowman J.P."/>
        </authorList>
    </citation>
    <scope>NUCLEOTIDE SEQUENCE [LARGE SCALE GENOMIC DNA]</scope>
    <source>
        <strain evidence="3 4">KCTC 42180</strain>
    </source>
</reference>
<organism evidence="3 4">
    <name type="scientific">Phaeodactylibacter luteus</name>
    <dbReference type="NCBI Taxonomy" id="1564516"/>
    <lineage>
        <taxon>Bacteria</taxon>
        <taxon>Pseudomonadati</taxon>
        <taxon>Bacteroidota</taxon>
        <taxon>Saprospiria</taxon>
        <taxon>Saprospirales</taxon>
        <taxon>Haliscomenobacteraceae</taxon>
        <taxon>Phaeodactylibacter</taxon>
    </lineage>
</organism>
<dbReference type="Pfam" id="PF23759">
    <property type="entry name" value="GBD_T9SS_assoc"/>
    <property type="match status" value="2"/>
</dbReference>
<proteinExistence type="predicted"/>
<keyword evidence="1" id="KW-0732">Signal</keyword>
<dbReference type="InterPro" id="IPR056600">
    <property type="entry name" value="GBD_T9SS_assoc"/>
</dbReference>
<protein>
    <submittedName>
        <fullName evidence="3">T9SS type A sorting domain-containing protein</fullName>
    </submittedName>
</protein>
<evidence type="ECO:0000256" key="1">
    <source>
        <dbReference type="SAM" id="SignalP"/>
    </source>
</evidence>
<accession>A0A5C6RIW6</accession>
<feature type="domain" description="T9SS-like galactose binding" evidence="2">
    <location>
        <begin position="180"/>
        <end position="263"/>
    </location>
</feature>
<dbReference type="Proteomes" id="UP000321580">
    <property type="component" value="Unassembled WGS sequence"/>
</dbReference>
<dbReference type="EMBL" id="VOOR01000068">
    <property type="protein sequence ID" value="TXB61292.1"/>
    <property type="molecule type" value="Genomic_DNA"/>
</dbReference>
<keyword evidence="4" id="KW-1185">Reference proteome</keyword>
<evidence type="ECO:0000259" key="2">
    <source>
        <dbReference type="Pfam" id="PF23759"/>
    </source>
</evidence>
<dbReference type="AlphaFoldDB" id="A0A5C6RIW6"/>
<feature type="signal peptide" evidence="1">
    <location>
        <begin position="1"/>
        <end position="23"/>
    </location>
</feature>
<evidence type="ECO:0000313" key="3">
    <source>
        <dbReference type="EMBL" id="TXB61292.1"/>
    </source>
</evidence>